<dbReference type="EMBL" id="JAMPLM010000009">
    <property type="protein sequence ID" value="MEP1059282.1"/>
    <property type="molecule type" value="Genomic_DNA"/>
</dbReference>
<dbReference type="Pfam" id="PF16734">
    <property type="entry name" value="Pilin_GH"/>
    <property type="match status" value="1"/>
</dbReference>
<evidence type="ECO:0000313" key="3">
    <source>
        <dbReference type="Proteomes" id="UP001476950"/>
    </source>
</evidence>
<protein>
    <submittedName>
        <fullName evidence="2">Type IV pilin-like G/H family protein</fullName>
    </submittedName>
</protein>
<comment type="caution">
    <text evidence="2">The sequence shown here is derived from an EMBL/GenBank/DDBJ whole genome shotgun (WGS) entry which is preliminary data.</text>
</comment>
<sequence>MLTLVLFIIALVLLITALVLLFKRTSSARLRVLGLVPLILGLWVWVGVWNCSNTKDVVVLHLKAKQSVGSMNRAQQAYYLENGKFSDSLNQLGLGFQPISEQFVYSVRATTDAAFQYGTTRPDCRLCKVSLYDWLPFLQASCHSGPCLSSTPCTSRSYAGVAYTQRVTDEVTTQSVLCQAKEPGTVQLNPTYRNGIVDCGSDAKKVK</sequence>
<feature type="transmembrane region" description="Helical" evidence="1">
    <location>
        <begin position="30"/>
        <end position="49"/>
    </location>
</feature>
<dbReference type="RefSeq" id="WP_190449032.1">
    <property type="nucleotide sequence ID" value="NZ_JAMPLM010000009.1"/>
</dbReference>
<evidence type="ECO:0000256" key="1">
    <source>
        <dbReference type="SAM" id="Phobius"/>
    </source>
</evidence>
<keyword evidence="1" id="KW-0472">Membrane</keyword>
<feature type="transmembrane region" description="Helical" evidence="1">
    <location>
        <begin position="6"/>
        <end position="23"/>
    </location>
</feature>
<keyword evidence="1" id="KW-1133">Transmembrane helix</keyword>
<keyword evidence="1" id="KW-0812">Transmembrane</keyword>
<proteinExistence type="predicted"/>
<accession>A0ABV0KJL3</accession>
<name>A0ABV0KJL3_9CYAN</name>
<reference evidence="2 3" key="1">
    <citation type="submission" date="2022-04" db="EMBL/GenBank/DDBJ databases">
        <title>Positive selection, recombination, and allopatry shape intraspecific diversity of widespread and dominant cyanobacteria.</title>
        <authorList>
            <person name="Wei J."/>
            <person name="Shu W."/>
            <person name="Hu C."/>
        </authorList>
    </citation>
    <scope>NUCLEOTIDE SEQUENCE [LARGE SCALE GENOMIC DNA]</scope>
    <source>
        <strain evidence="2 3">AS-A4</strain>
    </source>
</reference>
<dbReference type="InterPro" id="IPR031975">
    <property type="entry name" value="Pilin_GH"/>
</dbReference>
<organism evidence="2 3">
    <name type="scientific">Stenomitos frigidus AS-A4</name>
    <dbReference type="NCBI Taxonomy" id="2933935"/>
    <lineage>
        <taxon>Bacteria</taxon>
        <taxon>Bacillati</taxon>
        <taxon>Cyanobacteriota</taxon>
        <taxon>Cyanophyceae</taxon>
        <taxon>Leptolyngbyales</taxon>
        <taxon>Leptolyngbyaceae</taxon>
        <taxon>Stenomitos</taxon>
    </lineage>
</organism>
<dbReference type="Proteomes" id="UP001476950">
    <property type="component" value="Unassembled WGS sequence"/>
</dbReference>
<gene>
    <name evidence="2" type="ORF">NDI38_12610</name>
</gene>
<evidence type="ECO:0000313" key="2">
    <source>
        <dbReference type="EMBL" id="MEP1059282.1"/>
    </source>
</evidence>
<keyword evidence="3" id="KW-1185">Reference proteome</keyword>